<dbReference type="PANTHER" id="PTHR31272:SF4">
    <property type="entry name" value="CYTOCHROME C-TYPE BIOGENESIS PROTEIN HI_1454-RELATED"/>
    <property type="match status" value="1"/>
</dbReference>
<reference evidence="8" key="1">
    <citation type="submission" date="2022-05" db="EMBL/GenBank/DDBJ databases">
        <title>Jatrophihabitans sp. SB3-54 whole genome sequence.</title>
        <authorList>
            <person name="Suh M.K."/>
            <person name="Eom M.K."/>
            <person name="Kim J.S."/>
            <person name="Kim H.S."/>
            <person name="Do H.E."/>
            <person name="Shin Y.K."/>
            <person name="Lee J.-S."/>
        </authorList>
    </citation>
    <scope>NUCLEOTIDE SEQUENCE</scope>
    <source>
        <strain evidence="8">SB3-54</strain>
    </source>
</reference>
<dbReference type="Proteomes" id="UP001164693">
    <property type="component" value="Chromosome"/>
</dbReference>
<evidence type="ECO:0000313" key="9">
    <source>
        <dbReference type="Proteomes" id="UP001164693"/>
    </source>
</evidence>
<dbReference type="InterPro" id="IPR003834">
    <property type="entry name" value="Cyt_c_assmbl_TM_dom"/>
</dbReference>
<evidence type="ECO:0000259" key="7">
    <source>
        <dbReference type="Pfam" id="PF02683"/>
    </source>
</evidence>
<gene>
    <name evidence="8" type="ORF">M6B22_13615</name>
</gene>
<keyword evidence="9" id="KW-1185">Reference proteome</keyword>
<evidence type="ECO:0000256" key="2">
    <source>
        <dbReference type="ARBA" id="ARBA00006143"/>
    </source>
</evidence>
<feature type="transmembrane region" description="Helical" evidence="6">
    <location>
        <begin position="20"/>
        <end position="45"/>
    </location>
</feature>
<feature type="transmembrane region" description="Helical" evidence="6">
    <location>
        <begin position="211"/>
        <end position="230"/>
    </location>
</feature>
<feature type="transmembrane region" description="Helical" evidence="6">
    <location>
        <begin position="66"/>
        <end position="90"/>
    </location>
</feature>
<feature type="transmembrane region" description="Helical" evidence="6">
    <location>
        <begin position="173"/>
        <end position="199"/>
    </location>
</feature>
<organism evidence="8 9">
    <name type="scientific">Jatrophihabitans cynanchi</name>
    <dbReference type="NCBI Taxonomy" id="2944128"/>
    <lineage>
        <taxon>Bacteria</taxon>
        <taxon>Bacillati</taxon>
        <taxon>Actinomycetota</taxon>
        <taxon>Actinomycetes</taxon>
        <taxon>Jatrophihabitantales</taxon>
        <taxon>Jatrophihabitantaceae</taxon>
        <taxon>Jatrophihabitans</taxon>
    </lineage>
</organism>
<comment type="similarity">
    <text evidence="2">Belongs to the DsbD family.</text>
</comment>
<name>A0ABY7JWW7_9ACTN</name>
<dbReference type="PANTHER" id="PTHR31272">
    <property type="entry name" value="CYTOCHROME C-TYPE BIOGENESIS PROTEIN HI_1454-RELATED"/>
    <property type="match status" value="1"/>
</dbReference>
<evidence type="ECO:0000256" key="1">
    <source>
        <dbReference type="ARBA" id="ARBA00004141"/>
    </source>
</evidence>
<evidence type="ECO:0000256" key="5">
    <source>
        <dbReference type="ARBA" id="ARBA00023136"/>
    </source>
</evidence>
<feature type="transmembrane region" description="Helical" evidence="6">
    <location>
        <begin position="102"/>
        <end position="121"/>
    </location>
</feature>
<keyword evidence="3 6" id="KW-0812">Transmembrane</keyword>
<sequence length="253" mass="26181">MLLADAGFTQAVTDGPLLVAAGVAALVGLVGFLSPCVLPLVPGYLSYVAGLSGSDERPSQRRMFSGALLFVLGFSVIFVLEGVLFGSLGSAIRDHALTIERLLGVVTIVMGVVFLGGIGFLQREVKIHKLPAPGLIGAPLLGAAFGLAWAPCLTPTFGAVYSLAFQEGTAGRGAFLMLCYCLGLGVPFVLVALGVGWMSGALGFVRRHMRTVSRVGGVLLIVIGVLLVTGEWNHWMDSLRSGVGPNSGIGSNL</sequence>
<keyword evidence="4 6" id="KW-1133">Transmembrane helix</keyword>
<dbReference type="Pfam" id="PF02683">
    <property type="entry name" value="DsbD_TM"/>
    <property type="match status" value="1"/>
</dbReference>
<evidence type="ECO:0000256" key="3">
    <source>
        <dbReference type="ARBA" id="ARBA00022692"/>
    </source>
</evidence>
<dbReference type="InterPro" id="IPR051790">
    <property type="entry name" value="Cytochrome_c-biogenesis_DsbD"/>
</dbReference>
<accession>A0ABY7JWW7</accession>
<comment type="subcellular location">
    <subcellularLocation>
        <location evidence="1">Membrane</location>
        <topology evidence="1">Multi-pass membrane protein</topology>
    </subcellularLocation>
</comment>
<dbReference type="EMBL" id="CP097463">
    <property type="protein sequence ID" value="WAX55576.1"/>
    <property type="molecule type" value="Genomic_DNA"/>
</dbReference>
<evidence type="ECO:0000256" key="4">
    <source>
        <dbReference type="ARBA" id="ARBA00022989"/>
    </source>
</evidence>
<feature type="domain" description="Cytochrome C biogenesis protein transmembrane" evidence="7">
    <location>
        <begin position="21"/>
        <end position="228"/>
    </location>
</feature>
<evidence type="ECO:0000256" key="6">
    <source>
        <dbReference type="SAM" id="Phobius"/>
    </source>
</evidence>
<proteinExistence type="inferred from homology"/>
<feature type="transmembrane region" description="Helical" evidence="6">
    <location>
        <begin position="133"/>
        <end position="161"/>
    </location>
</feature>
<keyword evidence="5 6" id="KW-0472">Membrane</keyword>
<evidence type="ECO:0000313" key="8">
    <source>
        <dbReference type="EMBL" id="WAX55576.1"/>
    </source>
</evidence>
<dbReference type="RefSeq" id="WP_269442094.1">
    <property type="nucleotide sequence ID" value="NZ_CP097463.1"/>
</dbReference>
<protein>
    <submittedName>
        <fullName evidence="8">Cytochrome c biogenesis protein CcdA</fullName>
    </submittedName>
</protein>